<proteinExistence type="inferred from homology"/>
<accession>A0AAD9SS67</accession>
<feature type="domain" description="Sortilin N-terminal" evidence="9">
    <location>
        <begin position="608"/>
        <end position="721"/>
    </location>
</feature>
<comment type="similarity">
    <text evidence="7">Belongs to the glycosyl hydrolase 74 family.</text>
</comment>
<evidence type="ECO:0000256" key="6">
    <source>
        <dbReference type="ARBA" id="ARBA00023326"/>
    </source>
</evidence>
<evidence type="ECO:0000259" key="9">
    <source>
        <dbReference type="Pfam" id="PF15902"/>
    </source>
</evidence>
<dbReference type="EMBL" id="JAUJFL010000001">
    <property type="protein sequence ID" value="KAK2614982.1"/>
    <property type="molecule type" value="Genomic_DNA"/>
</dbReference>
<evidence type="ECO:0000313" key="11">
    <source>
        <dbReference type="Proteomes" id="UP001265746"/>
    </source>
</evidence>
<name>A0AAD9SS67_PHOAM</name>
<organism evidence="10 11">
    <name type="scientific">Phomopsis amygdali</name>
    <name type="common">Fusicoccum amygdali</name>
    <dbReference type="NCBI Taxonomy" id="1214568"/>
    <lineage>
        <taxon>Eukaryota</taxon>
        <taxon>Fungi</taxon>
        <taxon>Dikarya</taxon>
        <taxon>Ascomycota</taxon>
        <taxon>Pezizomycotina</taxon>
        <taxon>Sordariomycetes</taxon>
        <taxon>Sordariomycetidae</taxon>
        <taxon>Diaporthales</taxon>
        <taxon>Diaporthaceae</taxon>
        <taxon>Diaporthe</taxon>
    </lineage>
</organism>
<comment type="caution">
    <text evidence="10">The sequence shown here is derived from an EMBL/GenBank/DDBJ whole genome shotgun (WGS) entry which is preliminary data.</text>
</comment>
<dbReference type="GO" id="GO:0010411">
    <property type="term" value="P:xyloglucan metabolic process"/>
    <property type="evidence" value="ECO:0007669"/>
    <property type="project" value="TreeGrafter"/>
</dbReference>
<dbReference type="SUPFAM" id="SSF110296">
    <property type="entry name" value="Oligoxyloglucan reducing end-specific cellobiohydrolase"/>
    <property type="match status" value="2"/>
</dbReference>
<evidence type="ECO:0000256" key="2">
    <source>
        <dbReference type="ARBA" id="ARBA00022737"/>
    </source>
</evidence>
<dbReference type="PANTHER" id="PTHR43739">
    <property type="entry name" value="XYLOGLUCANASE (EUROFUNG)"/>
    <property type="match status" value="1"/>
</dbReference>
<evidence type="ECO:0000256" key="5">
    <source>
        <dbReference type="ARBA" id="ARBA00023295"/>
    </source>
</evidence>
<evidence type="ECO:0000256" key="8">
    <source>
        <dbReference type="SAM" id="SignalP"/>
    </source>
</evidence>
<evidence type="ECO:0000256" key="4">
    <source>
        <dbReference type="ARBA" id="ARBA00023277"/>
    </source>
</evidence>
<keyword evidence="1 8" id="KW-0732">Signal</keyword>
<dbReference type="Proteomes" id="UP001265746">
    <property type="component" value="Unassembled WGS sequence"/>
</dbReference>
<evidence type="ECO:0000313" key="10">
    <source>
        <dbReference type="EMBL" id="KAK2614982.1"/>
    </source>
</evidence>
<dbReference type="GO" id="GO:0000272">
    <property type="term" value="P:polysaccharide catabolic process"/>
    <property type="evidence" value="ECO:0007669"/>
    <property type="project" value="UniProtKB-KW"/>
</dbReference>
<dbReference type="Gene3D" id="2.130.10.10">
    <property type="entry name" value="YVTN repeat-like/Quinoprotein amine dehydrogenase"/>
    <property type="match status" value="2"/>
</dbReference>
<keyword evidence="3" id="KW-0378">Hydrolase</keyword>
<dbReference type="InterPro" id="IPR052025">
    <property type="entry name" value="Xyloglucanase_GH74"/>
</dbReference>
<gene>
    <name evidence="10" type="ORF">N8I77_001762</name>
</gene>
<dbReference type="Pfam" id="PF15902">
    <property type="entry name" value="Sortilin-Vps10"/>
    <property type="match status" value="1"/>
</dbReference>
<reference evidence="10" key="1">
    <citation type="submission" date="2023-06" db="EMBL/GenBank/DDBJ databases">
        <authorList>
            <person name="Noh H."/>
        </authorList>
    </citation>
    <scope>NUCLEOTIDE SEQUENCE</scope>
    <source>
        <strain evidence="10">DUCC20226</strain>
    </source>
</reference>
<protein>
    <recommendedName>
        <fullName evidence="9">Sortilin N-terminal domain-containing protein</fullName>
    </recommendedName>
</protein>
<keyword evidence="11" id="KW-1185">Reference proteome</keyword>
<keyword evidence="5" id="KW-0326">Glycosidase</keyword>
<feature type="signal peptide" evidence="8">
    <location>
        <begin position="1"/>
        <end position="19"/>
    </location>
</feature>
<dbReference type="GO" id="GO:0016798">
    <property type="term" value="F:hydrolase activity, acting on glycosyl bonds"/>
    <property type="evidence" value="ECO:0007669"/>
    <property type="project" value="UniProtKB-KW"/>
</dbReference>
<dbReference type="PANTHER" id="PTHR43739:SF2">
    <property type="entry name" value="OLIGOXYLOGLUCAN-REDUCING END-SPECIFIC XYLOGLUCANASE-RELATED"/>
    <property type="match status" value="1"/>
</dbReference>
<evidence type="ECO:0000256" key="1">
    <source>
        <dbReference type="ARBA" id="ARBA00022729"/>
    </source>
</evidence>
<keyword evidence="4" id="KW-0119">Carbohydrate metabolism</keyword>
<dbReference type="InterPro" id="IPR031778">
    <property type="entry name" value="Sortilin_N"/>
</dbReference>
<sequence length="759" mass="80166">MAYLRSFTLLVAAAAFGQAALDWQNVRTGASGGFTTGILFHPNSEGIAYARTDIGGLYRLNATDDSWIPITDSLATDEGWHNWGIDAIAVDAQNDNMVYAAVGGYTVDTVYNTDTNGAVIRSSDRGVTWNSTALPFRVGGNMPGRGMGERLAVDPANSDIIYLGARSGKGLWRSMDGGVTFNNVTSFTAVGNYAQNKTDTTGVGSDLQGLTFVTFDETSGITDSGATSRIFVGTANDGSVETVWVSNDAGETWGPVKGQPRDYFPHKCKLQPTEKALYLTYSDGLGPYDGAKGSVWRYDLRNSTWKDITPVLNASLTHGFGGLGLDMQQPGTLVVAALNLWWPDVQFFRSIDSGASWSTIWDWVNATTGTMARHHTTSAPLAPWLETGFVNVPGGKHLGWMVESLEIDPLNSDHWLYGTGMSLWGGKDLTKWDKSPRENVTIQSLAFGMEETAVLDLASAPGGTELLMAVGDVDGFTYKSSSDLNTPPSVPWMNPQISTTVGVDFAGNSVDNIVRVGNSSDASQSQIITSSDGGATWKAHLGTENSTYGGAVAYSADANTILWSSWNKEVFRSRNGSDFTTVTSLSPGAVIAADKQNGTVFYGASKGTFFVSTDAGATFTQAGALGNATVVVDIAAHPVTEGEVYVSTNVGIFKSTDYGSTFTLISGGVLTNTQLVALGLAPDAASWAIYAFGKGPAGTRLYASIDGGASWEDIQGDQQGFGAVNSEKGKLAGSANVPGQVYVGTNGRGVFYALMAPNS</sequence>
<dbReference type="InterPro" id="IPR015943">
    <property type="entry name" value="WD40/YVTN_repeat-like_dom_sf"/>
</dbReference>
<feature type="chain" id="PRO_5041994221" description="Sortilin N-terminal domain-containing protein" evidence="8">
    <location>
        <begin position="20"/>
        <end position="759"/>
    </location>
</feature>
<evidence type="ECO:0000256" key="7">
    <source>
        <dbReference type="ARBA" id="ARBA00037986"/>
    </source>
</evidence>
<evidence type="ECO:0000256" key="3">
    <source>
        <dbReference type="ARBA" id="ARBA00022801"/>
    </source>
</evidence>
<keyword evidence="2" id="KW-0677">Repeat</keyword>
<keyword evidence="6" id="KW-0624">Polysaccharide degradation</keyword>
<dbReference type="AlphaFoldDB" id="A0AAD9SS67"/>